<dbReference type="Pfam" id="PF02368">
    <property type="entry name" value="Big_2"/>
    <property type="match status" value="2"/>
</dbReference>
<sequence>MKLKKIFNLFLVAVIVISFATFQHGNIYADATTSTPQLDLTVTPNNEGNYNDLKWNMSGASQDYSYKLYSKKSTDSQFQTTPCKGTTTDKVHVLNVYPDAGNNLKGWMEDPNPEDATGYGKGIITVTEIPLSTFNSNPNIKDSNGNEYDVIMFGSWDSNNSEDLNATSEPVVESFIKSGRGVLFGHDTINQTYFSKLANYANLNLKTNSNPYTGSANDNGRILPASSTTSNLTKVKTGSLVNYPWTINNNLSVPVTHNSQLSYGDIWIRFTHKSYTADDMINPGNFYLSTWNNTAMIQTGHSNGQATSDEKKLLANTLLYLAQVTDQTSWEDHKGQDVDAPNKPVINSVTNDTSKNQISLDYSSTDNGSTYDYYVEATGKNDGTKVSSATKTETITTGINGYYIVVDQNPDTIPLPSNTTPTTTSTHYVINNSYKNDFYVHIAAIDKAGNISEVTHQKVQVQNATGITLNKNTDELITGQNDKLIATITPDDAIDKSVVWSTSDPSIASVDSNGTITAQNEGTATITATTADGKTASCVVTVTPNRDKARLSITMTNGQTETFITSMDIVNNFISWYKLKSTGVGQLDYIFNKLNASILKTEYISFDKISSFEVADFTKISPTNITRINLNKTTDKLKPGDSDILSAAVTPTDISSKGITWSSSDKTIADVDSTGKISALKNGTAIITAATADGKIAKCTITVDSTANTDIATLSITMTNGQSKIYDIPTDTINDFIAWRNSRSAGVGDPFYTFDTTQTFDSSIIKTDYVIFNEISSFDIYDN</sequence>
<dbReference type="SUPFAM" id="SSF49373">
    <property type="entry name" value="Invasin/intimin cell-adhesion fragments"/>
    <property type="match status" value="2"/>
</dbReference>
<name>A0A1S8L853_9CLOT</name>
<dbReference type="AlphaFoldDB" id="A0A1S8L853"/>
<dbReference type="EMBL" id="CP096983">
    <property type="protein sequence ID" value="URZ13137.1"/>
    <property type="molecule type" value="Genomic_DNA"/>
</dbReference>
<proteinExistence type="predicted"/>
<keyword evidence="2" id="KW-1185">Reference proteome</keyword>
<reference evidence="1 2" key="1">
    <citation type="submission" date="2022-04" db="EMBL/GenBank/DDBJ databases">
        <title>Genome sequence of C. roseum typestrain.</title>
        <authorList>
            <person name="Poehlein A."/>
            <person name="Schoch T."/>
            <person name="Duerre P."/>
            <person name="Daniel R."/>
        </authorList>
    </citation>
    <scope>NUCLEOTIDE SEQUENCE [LARGE SCALE GENOMIC DNA]</scope>
    <source>
        <strain evidence="1 2">DSM 7320</strain>
    </source>
</reference>
<dbReference type="SMART" id="SM00635">
    <property type="entry name" value="BID_2"/>
    <property type="match status" value="2"/>
</dbReference>
<protein>
    <submittedName>
        <fullName evidence="1">Uncharacterized protein</fullName>
    </submittedName>
</protein>
<evidence type="ECO:0000313" key="1">
    <source>
        <dbReference type="EMBL" id="URZ13137.1"/>
    </source>
</evidence>
<evidence type="ECO:0000313" key="2">
    <source>
        <dbReference type="Proteomes" id="UP000190951"/>
    </source>
</evidence>
<dbReference type="KEGG" id="crw:CROST_038870"/>
<organism evidence="1 2">
    <name type="scientific">Clostridium felsineum</name>
    <dbReference type="NCBI Taxonomy" id="36839"/>
    <lineage>
        <taxon>Bacteria</taxon>
        <taxon>Bacillati</taxon>
        <taxon>Bacillota</taxon>
        <taxon>Clostridia</taxon>
        <taxon>Eubacteriales</taxon>
        <taxon>Clostridiaceae</taxon>
        <taxon>Clostridium</taxon>
    </lineage>
</organism>
<dbReference type="Gene3D" id="2.60.40.1080">
    <property type="match status" value="2"/>
</dbReference>
<dbReference type="RefSeq" id="WP_077832217.1">
    <property type="nucleotide sequence ID" value="NZ_CP096983.1"/>
</dbReference>
<dbReference type="STRING" id="84029.CROST_18650"/>
<gene>
    <name evidence="1" type="ORF">CROST_038870</name>
</gene>
<dbReference type="InterPro" id="IPR003343">
    <property type="entry name" value="Big_2"/>
</dbReference>
<accession>A0A1S8L853</accession>
<dbReference type="Proteomes" id="UP000190951">
    <property type="component" value="Chromosome"/>
</dbReference>
<dbReference type="InterPro" id="IPR008964">
    <property type="entry name" value="Invasin/intimin_cell_adhesion"/>
</dbReference>